<dbReference type="NCBIfam" id="TIGR03647">
    <property type="entry name" value="Na_symport_sm"/>
    <property type="match status" value="1"/>
</dbReference>
<dbReference type="Proteomes" id="UP001548189">
    <property type="component" value="Unassembled WGS sequence"/>
</dbReference>
<name>A0ABV2BQ89_9GAMM</name>
<sequence>MNNNNQYWQENIRLILICLCIWFIVSFGFGLLLVEPLNTIRIGGYKLGFWFAQQGAIYTFVALIFWYSAQMNRLDRKYQALKERSKSQTSSSESPQVNQPTLPKTKRES</sequence>
<evidence type="ECO:0000313" key="2">
    <source>
        <dbReference type="Proteomes" id="UP001548189"/>
    </source>
</evidence>
<reference evidence="1 2" key="1">
    <citation type="submission" date="2024-06" db="EMBL/GenBank/DDBJ databases">
        <authorList>
            <person name="Li F."/>
        </authorList>
    </citation>
    <scope>NUCLEOTIDE SEQUENCE [LARGE SCALE GENOMIC DNA]</scope>
    <source>
        <strain evidence="1 2">GXAS 311</strain>
    </source>
</reference>
<evidence type="ECO:0000313" key="1">
    <source>
        <dbReference type="EMBL" id="MET1254102.1"/>
    </source>
</evidence>
<proteinExistence type="predicted"/>
<gene>
    <name evidence="1" type="ORF">ABVT43_03080</name>
</gene>
<comment type="caution">
    <text evidence="1">The sequence shown here is derived from an EMBL/GenBank/DDBJ whole genome shotgun (WGS) entry which is preliminary data.</text>
</comment>
<dbReference type="InterPro" id="IPR019886">
    <property type="entry name" value="Na_symporter_ssu"/>
</dbReference>
<protein>
    <submittedName>
        <fullName evidence="1">DUF4212 domain-containing protein</fullName>
    </submittedName>
</protein>
<accession>A0ABV2BQ89</accession>
<dbReference type="EMBL" id="JBEVCJ010000002">
    <property type="protein sequence ID" value="MET1254102.1"/>
    <property type="molecule type" value="Genomic_DNA"/>
</dbReference>
<keyword evidence="2" id="KW-1185">Reference proteome</keyword>
<dbReference type="Pfam" id="PF13937">
    <property type="entry name" value="DUF4212"/>
    <property type="match status" value="1"/>
</dbReference>
<organism evidence="1 2">
    <name type="scientific">Aliikangiella maris</name>
    <dbReference type="NCBI Taxonomy" id="3162458"/>
    <lineage>
        <taxon>Bacteria</taxon>
        <taxon>Pseudomonadati</taxon>
        <taxon>Pseudomonadota</taxon>
        <taxon>Gammaproteobacteria</taxon>
        <taxon>Oceanospirillales</taxon>
        <taxon>Pleioneaceae</taxon>
        <taxon>Aliikangiella</taxon>
    </lineage>
</organism>